<keyword evidence="6" id="KW-0472">Membrane</keyword>
<comment type="similarity">
    <text evidence="2">Belongs to the peptidase S54 family.</text>
</comment>
<dbReference type="EMBL" id="CP066775">
    <property type="protein sequence ID" value="QQL49447.1"/>
    <property type="molecule type" value="Genomic_DNA"/>
</dbReference>
<keyword evidence="5" id="KW-1133">Transmembrane helix</keyword>
<dbReference type="PANTHER" id="PTHR43731:SF14">
    <property type="entry name" value="PRESENILIN-ASSOCIATED RHOMBOID-LIKE PROTEIN, MITOCHONDRIAL"/>
    <property type="match status" value="1"/>
</dbReference>
<dbReference type="InterPro" id="IPR050925">
    <property type="entry name" value="Rhomboid_protease_S54"/>
</dbReference>
<evidence type="ECO:0000259" key="7">
    <source>
        <dbReference type="Pfam" id="PF01694"/>
    </source>
</evidence>
<organism evidence="8 9">
    <name type="scientific">Mucilaginibacter ginkgonis</name>
    <dbReference type="NCBI Taxonomy" id="2682091"/>
    <lineage>
        <taxon>Bacteria</taxon>
        <taxon>Pseudomonadati</taxon>
        <taxon>Bacteroidota</taxon>
        <taxon>Sphingobacteriia</taxon>
        <taxon>Sphingobacteriales</taxon>
        <taxon>Sphingobacteriaceae</taxon>
        <taxon>Mucilaginibacter</taxon>
    </lineage>
</organism>
<protein>
    <submittedName>
        <fullName evidence="8">Rhomboid family intramembrane serine protease</fullName>
    </submittedName>
</protein>
<comment type="subcellular location">
    <subcellularLocation>
        <location evidence="1">Membrane</location>
        <topology evidence="1">Multi-pass membrane protein</topology>
    </subcellularLocation>
</comment>
<evidence type="ECO:0000256" key="6">
    <source>
        <dbReference type="ARBA" id="ARBA00023136"/>
    </source>
</evidence>
<feature type="domain" description="Peptidase S54 rhomboid" evidence="7">
    <location>
        <begin position="57"/>
        <end position="240"/>
    </location>
</feature>
<evidence type="ECO:0000256" key="4">
    <source>
        <dbReference type="ARBA" id="ARBA00022801"/>
    </source>
</evidence>
<dbReference type="GO" id="GO:0006508">
    <property type="term" value="P:proteolysis"/>
    <property type="evidence" value="ECO:0007669"/>
    <property type="project" value="UniProtKB-KW"/>
</dbReference>
<keyword evidence="3" id="KW-0812">Transmembrane</keyword>
<dbReference type="KEGG" id="mgik:GO620_014925"/>
<dbReference type="Pfam" id="PF01694">
    <property type="entry name" value="Rhomboid"/>
    <property type="match status" value="1"/>
</dbReference>
<dbReference type="GO" id="GO:0016020">
    <property type="term" value="C:membrane"/>
    <property type="evidence" value="ECO:0007669"/>
    <property type="project" value="UniProtKB-SubCell"/>
</dbReference>
<name>A0A6I4HXZ9_9SPHI</name>
<dbReference type="Proteomes" id="UP000429232">
    <property type="component" value="Chromosome"/>
</dbReference>
<keyword evidence="8" id="KW-0645">Protease</keyword>
<keyword evidence="9" id="KW-1185">Reference proteome</keyword>
<evidence type="ECO:0000256" key="2">
    <source>
        <dbReference type="ARBA" id="ARBA00009045"/>
    </source>
</evidence>
<evidence type="ECO:0000313" key="9">
    <source>
        <dbReference type="Proteomes" id="UP000429232"/>
    </source>
</evidence>
<dbReference type="AlphaFoldDB" id="A0A6I4HXZ9"/>
<dbReference type="GO" id="GO:0004252">
    <property type="term" value="F:serine-type endopeptidase activity"/>
    <property type="evidence" value="ECO:0007669"/>
    <property type="project" value="InterPro"/>
</dbReference>
<dbReference type="Gene3D" id="1.20.1540.10">
    <property type="entry name" value="Rhomboid-like"/>
    <property type="match status" value="1"/>
</dbReference>
<sequence length="251" mass="27933">MSAYRQNPLANIPPVVRNLLIINVICFLPSLIFNADNGEKYIQLFGVYYFNSPLFRPWQIITHLFLHGGFAHIFFNMFALYSFGMAIEYTLGSKRFFSFYFICGLGAIALQMAVQAYEVHALTGSFAPMHGHGIPTTFGDLQSMLNVQLSEGGLKKLSEIYFAPMVGASGAIFGLLIAFGMLFPNAELMILFIPVPVKAKYIIPVYVIIELVLGVGQFSGDSVAHFAHLGGAILGFILIKIWRVQRPENFF</sequence>
<dbReference type="PANTHER" id="PTHR43731">
    <property type="entry name" value="RHOMBOID PROTEASE"/>
    <property type="match status" value="1"/>
</dbReference>
<evidence type="ECO:0000256" key="3">
    <source>
        <dbReference type="ARBA" id="ARBA00022692"/>
    </source>
</evidence>
<keyword evidence="4" id="KW-0378">Hydrolase</keyword>
<evidence type="ECO:0000256" key="5">
    <source>
        <dbReference type="ARBA" id="ARBA00022989"/>
    </source>
</evidence>
<evidence type="ECO:0000256" key="1">
    <source>
        <dbReference type="ARBA" id="ARBA00004141"/>
    </source>
</evidence>
<dbReference type="InterPro" id="IPR035952">
    <property type="entry name" value="Rhomboid-like_sf"/>
</dbReference>
<dbReference type="SUPFAM" id="SSF144091">
    <property type="entry name" value="Rhomboid-like"/>
    <property type="match status" value="1"/>
</dbReference>
<proteinExistence type="inferred from homology"/>
<gene>
    <name evidence="8" type="ORF">GO620_014925</name>
</gene>
<dbReference type="InterPro" id="IPR022764">
    <property type="entry name" value="Peptidase_S54_rhomboid_dom"/>
</dbReference>
<dbReference type="RefSeq" id="WP_157524563.1">
    <property type="nucleotide sequence ID" value="NZ_CP066775.1"/>
</dbReference>
<reference evidence="8 9" key="1">
    <citation type="submission" date="2020-12" db="EMBL/GenBank/DDBJ databases">
        <title>HMF7856_wgs.fasta genome submission.</title>
        <authorList>
            <person name="Kang H."/>
            <person name="Kim H."/>
            <person name="Joh K."/>
        </authorList>
    </citation>
    <scope>NUCLEOTIDE SEQUENCE [LARGE SCALE GENOMIC DNA]</scope>
    <source>
        <strain evidence="8 9">HMF7856</strain>
    </source>
</reference>
<evidence type="ECO:0000313" key="8">
    <source>
        <dbReference type="EMBL" id="QQL49447.1"/>
    </source>
</evidence>
<accession>A0A6I4HXZ9</accession>